<protein>
    <submittedName>
        <fullName evidence="1">Dihydroorotase</fullName>
    </submittedName>
</protein>
<dbReference type="InterPro" id="IPR011059">
    <property type="entry name" value="Metal-dep_hydrolase_composite"/>
</dbReference>
<reference evidence="1 2" key="1">
    <citation type="submission" date="2018-02" db="EMBL/GenBank/DDBJ databases">
        <authorList>
            <person name="Moore K."/>
            <person name="Momper L."/>
        </authorList>
    </citation>
    <scope>NUCLEOTIDE SEQUENCE [LARGE SCALE GENOMIC DNA]</scope>
    <source>
        <strain evidence="1 2">CCALA 015</strain>
    </source>
</reference>
<dbReference type="RefSeq" id="WP_106221331.1">
    <property type="nucleotide sequence ID" value="NZ_PVWP01000006.1"/>
</dbReference>
<proteinExistence type="predicted"/>
<dbReference type="SUPFAM" id="SSF51338">
    <property type="entry name" value="Composite domain of metallo-dependent hydrolases"/>
    <property type="match status" value="1"/>
</dbReference>
<comment type="caution">
    <text evidence="1">The sequence shown here is derived from an EMBL/GenBank/DDBJ whole genome shotgun (WGS) entry which is preliminary data.</text>
</comment>
<dbReference type="Gene3D" id="3.20.20.140">
    <property type="entry name" value="Metal-dependent hydrolases"/>
    <property type="match status" value="1"/>
</dbReference>
<accession>A0ABX5F6S3</accession>
<dbReference type="SUPFAM" id="SSF51556">
    <property type="entry name" value="Metallo-dependent hydrolases"/>
    <property type="match status" value="1"/>
</dbReference>
<keyword evidence="2" id="KW-1185">Reference proteome</keyword>
<evidence type="ECO:0000313" key="2">
    <source>
        <dbReference type="Proteomes" id="UP000238218"/>
    </source>
</evidence>
<dbReference type="PANTHER" id="PTHR43668:SF2">
    <property type="entry name" value="ALLANTOINASE"/>
    <property type="match status" value="1"/>
</dbReference>
<gene>
    <name evidence="1" type="ORF">C7B81_09930</name>
</gene>
<dbReference type="EMBL" id="PVWP01000006">
    <property type="protein sequence ID" value="PSB37265.1"/>
    <property type="molecule type" value="Genomic_DNA"/>
</dbReference>
<dbReference type="Gene3D" id="2.30.40.10">
    <property type="entry name" value="Urease, subunit C, domain 1"/>
    <property type="match status" value="1"/>
</dbReference>
<organism evidence="1 2">
    <name type="scientific">Aphanothece cf. minutissima CCALA 015</name>
    <dbReference type="NCBI Taxonomy" id="2107695"/>
    <lineage>
        <taxon>Bacteria</taxon>
        <taxon>Bacillati</taxon>
        <taxon>Cyanobacteriota</taxon>
        <taxon>Cyanophyceae</taxon>
        <taxon>Oscillatoriophycideae</taxon>
        <taxon>Chroococcales</taxon>
        <taxon>Aphanothecaceae</taxon>
        <taxon>Aphanothece</taxon>
    </lineage>
</organism>
<dbReference type="PANTHER" id="PTHR43668">
    <property type="entry name" value="ALLANTOINASE"/>
    <property type="match status" value="1"/>
</dbReference>
<dbReference type="Proteomes" id="UP000238218">
    <property type="component" value="Unassembled WGS sequence"/>
</dbReference>
<evidence type="ECO:0000313" key="1">
    <source>
        <dbReference type="EMBL" id="PSB37265.1"/>
    </source>
</evidence>
<dbReference type="InterPro" id="IPR032466">
    <property type="entry name" value="Metal_Hydrolase"/>
</dbReference>
<reference evidence="1 2" key="2">
    <citation type="submission" date="2018-03" db="EMBL/GenBank/DDBJ databases">
        <title>The ancient ancestry and fast evolution of plastids.</title>
        <authorList>
            <person name="Moore K.R."/>
            <person name="Magnabosco C."/>
            <person name="Momper L."/>
            <person name="Gold D.A."/>
            <person name="Bosak T."/>
            <person name="Fournier G.P."/>
        </authorList>
    </citation>
    <scope>NUCLEOTIDE SEQUENCE [LARGE SCALE GENOMIC DNA]</scope>
    <source>
        <strain evidence="1 2">CCALA 015</strain>
    </source>
</reference>
<sequence length="427" mass="45918">MVRQLLIRGVTLLEAPGRPPRRADVLLEDGVLRAIDPEPDVVLGAAGVAPFDAEGCWLAPALVDPHSVLEDPLQGRAETLASLREAAASGGYGTVALLPWASSWRDRPERLAWSWPDPMRLLTWGSFSVDGLDRDLAPHGDQLAAGSCGLAAGAALPPLDLLERGLRLGEMGDRPVLLPPRDGALARRGFVRERVEALRAGWPLDPPGSETLPLETLLSLADDLPAANLRLMNVSTAEAVARLRRHGQAPMASVGWWHLVADSGGLDPADEGWLVEPSLGGPADRRALIDGLADGVISAVAVHHIALDAEEELLPLDQRRPGVAGHGLVLPLLWEELVGCRSWRPEQLWQALCWGPARFLGLPEPVLEAGTAQWLLFDPCRSWRWEEAPDGSLAANRPCRGRPLQGRVLACGLSDPARWALAADRPS</sequence>
<name>A0ABX5F6S3_9CHRO</name>
<dbReference type="InterPro" id="IPR050138">
    <property type="entry name" value="DHOase/Allantoinase_Hydrolase"/>
</dbReference>